<dbReference type="Pfam" id="PF02643">
    <property type="entry name" value="DUF192"/>
    <property type="match status" value="1"/>
</dbReference>
<evidence type="ECO:0008006" key="3">
    <source>
        <dbReference type="Google" id="ProtNLM"/>
    </source>
</evidence>
<dbReference type="AlphaFoldDB" id="A0A1M5C9N5"/>
<dbReference type="RefSeq" id="WP_073250452.1">
    <property type="nucleotide sequence ID" value="NZ_FQVG01000107.1"/>
</dbReference>
<protein>
    <recommendedName>
        <fullName evidence="3">DUF192 domain-containing protein</fullName>
    </recommendedName>
</protein>
<organism evidence="1 2">
    <name type="scientific">Caloramator proteoclasticus DSM 10124</name>
    <dbReference type="NCBI Taxonomy" id="1121262"/>
    <lineage>
        <taxon>Bacteria</taxon>
        <taxon>Bacillati</taxon>
        <taxon>Bacillota</taxon>
        <taxon>Clostridia</taxon>
        <taxon>Eubacteriales</taxon>
        <taxon>Clostridiaceae</taxon>
        <taxon>Caloramator</taxon>
    </lineage>
</organism>
<reference evidence="2" key="1">
    <citation type="submission" date="2016-11" db="EMBL/GenBank/DDBJ databases">
        <authorList>
            <person name="Varghese N."/>
            <person name="Submissions S."/>
        </authorList>
    </citation>
    <scope>NUCLEOTIDE SEQUENCE [LARGE SCALE GENOMIC DNA]</scope>
    <source>
        <strain evidence="2">DSM 10124</strain>
    </source>
</reference>
<dbReference type="Proteomes" id="UP000184423">
    <property type="component" value="Unassembled WGS sequence"/>
</dbReference>
<accession>A0A1M5C9N5</accession>
<dbReference type="InterPro" id="IPR038695">
    <property type="entry name" value="Saro_0823-like_sf"/>
</dbReference>
<dbReference type="EMBL" id="FQVG01000107">
    <property type="protein sequence ID" value="SHF51435.1"/>
    <property type="molecule type" value="Genomic_DNA"/>
</dbReference>
<proteinExistence type="predicted"/>
<name>A0A1M5C9N5_9CLOT</name>
<keyword evidence="2" id="KW-1185">Reference proteome</keyword>
<sequence length="90" mass="10966">MKKLIYKDREICRVYFANNFKDRLLGYMFRKKPHYEAILFKPCNSIHTFFMRFKIDVLFLDKNMVVIKKIEGLPKRKIAYEKAEVSQIKK</sequence>
<dbReference type="InterPro" id="IPR003795">
    <property type="entry name" value="DUF192"/>
</dbReference>
<evidence type="ECO:0000313" key="1">
    <source>
        <dbReference type="EMBL" id="SHF51435.1"/>
    </source>
</evidence>
<dbReference type="Gene3D" id="2.60.120.1140">
    <property type="entry name" value="Protein of unknown function DUF192"/>
    <property type="match status" value="1"/>
</dbReference>
<evidence type="ECO:0000313" key="2">
    <source>
        <dbReference type="Proteomes" id="UP000184423"/>
    </source>
</evidence>
<gene>
    <name evidence="1" type="ORF">SAMN02746091_02681</name>
</gene>